<dbReference type="GO" id="GO:0006955">
    <property type="term" value="P:immune response"/>
    <property type="evidence" value="ECO:0007669"/>
    <property type="project" value="TreeGrafter"/>
</dbReference>
<proteinExistence type="predicted"/>
<dbReference type="GO" id="GO:0005615">
    <property type="term" value="C:extracellular space"/>
    <property type="evidence" value="ECO:0007669"/>
    <property type="project" value="TreeGrafter"/>
</dbReference>
<dbReference type="SUPFAM" id="SSF48726">
    <property type="entry name" value="Immunoglobulin"/>
    <property type="match status" value="1"/>
</dbReference>
<keyword evidence="5" id="KW-0325">Glycoprotein</keyword>
<evidence type="ECO:0000256" key="5">
    <source>
        <dbReference type="ARBA" id="ARBA00023180"/>
    </source>
</evidence>
<dbReference type="SMART" id="SM00407">
    <property type="entry name" value="IGc1"/>
    <property type="match status" value="1"/>
</dbReference>
<organism evidence="7 8">
    <name type="scientific">Pelusios castaneus</name>
    <name type="common">West African mud turtle</name>
    <dbReference type="NCBI Taxonomy" id="367368"/>
    <lineage>
        <taxon>Eukaryota</taxon>
        <taxon>Metazoa</taxon>
        <taxon>Chordata</taxon>
        <taxon>Craniata</taxon>
        <taxon>Vertebrata</taxon>
        <taxon>Euteleostomi</taxon>
        <taxon>Archelosauria</taxon>
        <taxon>Testudinata</taxon>
        <taxon>Testudines</taxon>
        <taxon>Pleurodira</taxon>
        <taxon>Pelomedusidae</taxon>
        <taxon>Pelusios</taxon>
    </lineage>
</organism>
<dbReference type="FunFam" id="2.60.40.10:FF:000204">
    <property type="entry name" value="Major histocompatibility complex, class I-related protein"/>
    <property type="match status" value="1"/>
</dbReference>
<name>A0A8C8SKG5_9SAUR</name>
<dbReference type="InterPro" id="IPR007110">
    <property type="entry name" value="Ig-like_dom"/>
</dbReference>
<evidence type="ECO:0000256" key="4">
    <source>
        <dbReference type="ARBA" id="ARBA00023157"/>
    </source>
</evidence>
<dbReference type="InterPro" id="IPR036179">
    <property type="entry name" value="Ig-like_dom_sf"/>
</dbReference>
<evidence type="ECO:0000259" key="6">
    <source>
        <dbReference type="PROSITE" id="PS50835"/>
    </source>
</evidence>
<dbReference type="AlphaFoldDB" id="A0A8C8SKG5"/>
<dbReference type="Proteomes" id="UP000694393">
    <property type="component" value="Unplaced"/>
</dbReference>
<comment type="subcellular location">
    <subcellularLocation>
        <location evidence="1">Membrane</location>
    </subcellularLocation>
</comment>
<evidence type="ECO:0000256" key="3">
    <source>
        <dbReference type="ARBA" id="ARBA00023136"/>
    </source>
</evidence>
<dbReference type="PROSITE" id="PS00290">
    <property type="entry name" value="IG_MHC"/>
    <property type="match status" value="1"/>
</dbReference>
<dbReference type="PANTHER" id="PTHR16675">
    <property type="entry name" value="MHC CLASS I-RELATED"/>
    <property type="match status" value="1"/>
</dbReference>
<evidence type="ECO:0000256" key="1">
    <source>
        <dbReference type="ARBA" id="ARBA00004370"/>
    </source>
</evidence>
<evidence type="ECO:0000313" key="8">
    <source>
        <dbReference type="Proteomes" id="UP000694393"/>
    </source>
</evidence>
<evidence type="ECO:0000313" key="7">
    <source>
        <dbReference type="Ensembl" id="ENSPCEP00000022002.1"/>
    </source>
</evidence>
<dbReference type="InterPro" id="IPR013783">
    <property type="entry name" value="Ig-like_fold"/>
</dbReference>
<sequence>VACECQWGSGKGRGVGEGSLCKRKLVFGASFASAGPQQLKEETWGVTGTRDSSGGSITLFCRAQGFYPRPIHVSWVRDGEDILAETDSSEILPNADGTYYTQSSLEISPQQEDRHRYACQVEHSSLLEPTLIWGDCLVHLYG</sequence>
<keyword evidence="2" id="KW-0732">Signal</keyword>
<keyword evidence="4" id="KW-1015">Disulfide bond</keyword>
<dbReference type="InterPro" id="IPR003597">
    <property type="entry name" value="Ig_C1-set"/>
</dbReference>
<feature type="domain" description="Ig-like" evidence="6">
    <location>
        <begin position="36"/>
        <end position="132"/>
    </location>
</feature>
<keyword evidence="3" id="KW-0472">Membrane</keyword>
<dbReference type="PANTHER" id="PTHR16675:SF67">
    <property type="entry name" value="IG-LIKE DOMAIN-CONTAINING PROTEIN"/>
    <property type="match status" value="1"/>
</dbReference>
<keyword evidence="8" id="KW-1185">Reference proteome</keyword>
<dbReference type="Pfam" id="PF07654">
    <property type="entry name" value="C1-set"/>
    <property type="match status" value="1"/>
</dbReference>
<evidence type="ECO:0000256" key="2">
    <source>
        <dbReference type="ARBA" id="ARBA00022729"/>
    </source>
</evidence>
<reference evidence="7" key="2">
    <citation type="submission" date="2025-09" db="UniProtKB">
        <authorList>
            <consortium name="Ensembl"/>
        </authorList>
    </citation>
    <scope>IDENTIFICATION</scope>
</reference>
<dbReference type="InterPro" id="IPR003006">
    <property type="entry name" value="Ig/MHC_CS"/>
</dbReference>
<dbReference type="Gene3D" id="2.60.40.10">
    <property type="entry name" value="Immunoglobulins"/>
    <property type="match status" value="1"/>
</dbReference>
<accession>A0A8C8SKG5</accession>
<dbReference type="Ensembl" id="ENSPCET00000022752.1">
    <property type="protein sequence ID" value="ENSPCEP00000022002.1"/>
    <property type="gene ID" value="ENSPCEG00000016853.1"/>
</dbReference>
<protein>
    <recommendedName>
        <fullName evidence="6">Ig-like domain-containing protein</fullName>
    </recommendedName>
</protein>
<reference evidence="7" key="1">
    <citation type="submission" date="2025-08" db="UniProtKB">
        <authorList>
            <consortium name="Ensembl"/>
        </authorList>
    </citation>
    <scope>IDENTIFICATION</scope>
</reference>
<dbReference type="InterPro" id="IPR050208">
    <property type="entry name" value="MHC_class-I_related"/>
</dbReference>
<dbReference type="PROSITE" id="PS50835">
    <property type="entry name" value="IG_LIKE"/>
    <property type="match status" value="1"/>
</dbReference>
<dbReference type="GO" id="GO:0009897">
    <property type="term" value="C:external side of plasma membrane"/>
    <property type="evidence" value="ECO:0007669"/>
    <property type="project" value="TreeGrafter"/>
</dbReference>